<protein>
    <recommendedName>
        <fullName evidence="5">Alpha-type protein kinase domain-containing protein</fullName>
    </recommendedName>
</protein>
<dbReference type="InterPro" id="IPR004166">
    <property type="entry name" value="a-kinase_dom"/>
</dbReference>
<evidence type="ECO:0000256" key="4">
    <source>
        <dbReference type="SAM" id="MobiDB-lite"/>
    </source>
</evidence>
<gene>
    <name evidence="6" type="ORF">B0H15DRAFT_805289</name>
</gene>
<dbReference type="EMBL" id="JARJCN010000074">
    <property type="protein sequence ID" value="KAJ7077313.1"/>
    <property type="molecule type" value="Genomic_DNA"/>
</dbReference>
<keyword evidence="2" id="KW-0808">Transferase</keyword>
<evidence type="ECO:0000259" key="5">
    <source>
        <dbReference type="PROSITE" id="PS51158"/>
    </source>
</evidence>
<feature type="region of interest" description="Disordered" evidence="4">
    <location>
        <begin position="65"/>
        <end position="84"/>
    </location>
</feature>
<organism evidence="6 7">
    <name type="scientific">Mycena belliarum</name>
    <dbReference type="NCBI Taxonomy" id="1033014"/>
    <lineage>
        <taxon>Eukaryota</taxon>
        <taxon>Fungi</taxon>
        <taxon>Dikarya</taxon>
        <taxon>Basidiomycota</taxon>
        <taxon>Agaricomycotina</taxon>
        <taxon>Agaricomycetes</taxon>
        <taxon>Agaricomycetidae</taxon>
        <taxon>Agaricales</taxon>
        <taxon>Marasmiineae</taxon>
        <taxon>Mycenaceae</taxon>
        <taxon>Mycena</taxon>
    </lineage>
</organism>
<feature type="compositionally biased region" description="Pro residues" evidence="4">
    <location>
        <begin position="72"/>
        <end position="81"/>
    </location>
</feature>
<dbReference type="AlphaFoldDB" id="A0AAD6TV14"/>
<evidence type="ECO:0000256" key="1">
    <source>
        <dbReference type="ARBA" id="ARBA00022527"/>
    </source>
</evidence>
<feature type="domain" description="Alpha-type protein kinase" evidence="5">
    <location>
        <begin position="418"/>
        <end position="672"/>
    </location>
</feature>
<dbReference type="PROSITE" id="PS51158">
    <property type="entry name" value="ALPHA_KINASE"/>
    <property type="match status" value="1"/>
</dbReference>
<keyword evidence="1" id="KW-0723">Serine/threonine-protein kinase</keyword>
<proteinExistence type="predicted"/>
<dbReference type="GO" id="GO:0004674">
    <property type="term" value="F:protein serine/threonine kinase activity"/>
    <property type="evidence" value="ECO:0007669"/>
    <property type="project" value="UniProtKB-KW"/>
</dbReference>
<comment type="caution">
    <text evidence="6">The sequence shown here is derived from an EMBL/GenBank/DDBJ whole genome shotgun (WGS) entry which is preliminary data.</text>
</comment>
<feature type="region of interest" description="Disordered" evidence="4">
    <location>
        <begin position="281"/>
        <end position="363"/>
    </location>
</feature>
<dbReference type="Gene3D" id="3.20.200.10">
    <property type="entry name" value="MHCK/EF2 kinase"/>
    <property type="match status" value="1"/>
</dbReference>
<reference evidence="6" key="1">
    <citation type="submission" date="2023-03" db="EMBL/GenBank/DDBJ databases">
        <title>Massive genome expansion in bonnet fungi (Mycena s.s.) driven by repeated elements and novel gene families across ecological guilds.</title>
        <authorList>
            <consortium name="Lawrence Berkeley National Laboratory"/>
            <person name="Harder C.B."/>
            <person name="Miyauchi S."/>
            <person name="Viragh M."/>
            <person name="Kuo A."/>
            <person name="Thoen E."/>
            <person name="Andreopoulos B."/>
            <person name="Lu D."/>
            <person name="Skrede I."/>
            <person name="Drula E."/>
            <person name="Henrissat B."/>
            <person name="Morin E."/>
            <person name="Kohler A."/>
            <person name="Barry K."/>
            <person name="LaButti K."/>
            <person name="Morin E."/>
            <person name="Salamov A."/>
            <person name="Lipzen A."/>
            <person name="Mereny Z."/>
            <person name="Hegedus B."/>
            <person name="Baldrian P."/>
            <person name="Stursova M."/>
            <person name="Weitz H."/>
            <person name="Taylor A."/>
            <person name="Grigoriev I.V."/>
            <person name="Nagy L.G."/>
            <person name="Martin F."/>
            <person name="Kauserud H."/>
        </authorList>
    </citation>
    <scope>NUCLEOTIDE SEQUENCE</scope>
    <source>
        <strain evidence="6">CBHHK173m</strain>
    </source>
</reference>
<name>A0AAD6TV14_9AGAR</name>
<keyword evidence="7" id="KW-1185">Reference proteome</keyword>
<accession>A0AAD6TV14</accession>
<dbReference type="SUPFAM" id="SSF56112">
    <property type="entry name" value="Protein kinase-like (PK-like)"/>
    <property type="match status" value="1"/>
</dbReference>
<evidence type="ECO:0000256" key="3">
    <source>
        <dbReference type="ARBA" id="ARBA00022777"/>
    </source>
</evidence>
<evidence type="ECO:0000313" key="7">
    <source>
        <dbReference type="Proteomes" id="UP001222325"/>
    </source>
</evidence>
<feature type="region of interest" description="Disordered" evidence="4">
    <location>
        <begin position="1"/>
        <end position="34"/>
    </location>
</feature>
<evidence type="ECO:0000256" key="2">
    <source>
        <dbReference type="ARBA" id="ARBA00022679"/>
    </source>
</evidence>
<keyword evidence="3" id="KW-0418">Kinase</keyword>
<evidence type="ECO:0000313" key="6">
    <source>
        <dbReference type="EMBL" id="KAJ7077313.1"/>
    </source>
</evidence>
<dbReference type="Proteomes" id="UP001222325">
    <property type="component" value="Unassembled WGS sequence"/>
</dbReference>
<dbReference type="Pfam" id="PF02816">
    <property type="entry name" value="Alpha_kinase"/>
    <property type="match status" value="1"/>
</dbReference>
<sequence>MSRALDSGLVAKFTDDLPSNQPTEYEALSASKAEKVRRDAIDARKKGASRSTRRVTAVPEYIDRPGFSQGAMPPPPAPPSQPQIAVPSAWNSSVWTHPPPMPAGQGLSQIANAYGYSSAHALYGANRQIWAARAYQSSIADTITLRFKILREVNAKANGLQVLGPENSQNLSEGKPNVLAMSTPTELRRLAIETMYPKTRLALHDFPVDWSRLVLREIANWVDIGQESPNTPYFYSRCLTGKPKSKDGVPTFKKPTKPFELALVIDADYWGEIEEYEAQRELDTEMGSRTSHGSKVDSLSDHRRSRPQSPPPSASSFEFKLGSASFDSIRNEPAIGPRVSQSIPRTPPQNKKRELPAYESPNRNQLRDALLESGTSYSLVSGQVPHRPLKDLLSGPSFQGFTCSLASAAQGSLGMEHNQYLGIGTFKTAHAGYLSLVHLNTDGLGTKPNEAVAVKRMYVRSPRPTESKPNGWVINRLMPMDEFRKTIMEANVLQWASSIMTFTYSFIYHFLENSPTPPPFEIPDIRFVHAGVAVIYEQQATGPAANPQSKICRTYLIEELIDASVGRRDSFHKFINNGSAVPVPTDDEALAAIAEFLSFTQHVQFYKTAGMVYISDLQGTPNLLTDPQIMTSPSIGDGAEIFGDGNVPAAFSAFSEQHLCNQFCYWFELPSLGAEPAAE</sequence>
<dbReference type="InterPro" id="IPR011009">
    <property type="entry name" value="Kinase-like_dom_sf"/>
</dbReference>
<dbReference type="GO" id="GO:0005524">
    <property type="term" value="F:ATP binding"/>
    <property type="evidence" value="ECO:0007669"/>
    <property type="project" value="InterPro"/>
</dbReference>